<dbReference type="Proteomes" id="UP000015453">
    <property type="component" value="Unassembled WGS sequence"/>
</dbReference>
<keyword evidence="1" id="KW-1133">Transmembrane helix</keyword>
<accession>S8CDC4</accession>
<proteinExistence type="predicted"/>
<evidence type="ECO:0000313" key="3">
    <source>
        <dbReference type="EMBL" id="EPS64954.1"/>
    </source>
</evidence>
<dbReference type="Pfam" id="PF13850">
    <property type="entry name" value="ERGIC_N"/>
    <property type="match status" value="1"/>
</dbReference>
<feature type="transmembrane region" description="Helical" evidence="1">
    <location>
        <begin position="21"/>
        <end position="44"/>
    </location>
</feature>
<evidence type="ECO:0000256" key="1">
    <source>
        <dbReference type="SAM" id="Phobius"/>
    </source>
</evidence>
<reference evidence="3 4" key="1">
    <citation type="journal article" date="2013" name="BMC Genomics">
        <title>The miniature genome of a carnivorous plant Genlisea aurea contains a low number of genes and short non-coding sequences.</title>
        <authorList>
            <person name="Leushkin E.V."/>
            <person name="Sutormin R.A."/>
            <person name="Nabieva E.R."/>
            <person name="Penin A.A."/>
            <person name="Kondrashov A.S."/>
            <person name="Logacheva M.D."/>
        </authorList>
    </citation>
    <scope>NUCLEOTIDE SEQUENCE [LARGE SCALE GENOMIC DNA]</scope>
</reference>
<dbReference type="InterPro" id="IPR039542">
    <property type="entry name" value="Erv_N"/>
</dbReference>
<sequence length="156" mass="17619">MDRVIGNLRNLDAYPKVNEDFYRRTFSGGIITLISSVAIALLFISEFCLYLHTVTETELVVDTTRGGKLHIHFNISFPDVPCSLLSLDAMDIMGERHTNIRHDIFKERIDVHGNVKEVRQDGIGALQIDRPLQKHGGRLQHDEKYCGSCFGAETGF</sequence>
<name>S8CDC4_9LAMI</name>
<dbReference type="GO" id="GO:0005783">
    <property type="term" value="C:endoplasmic reticulum"/>
    <property type="evidence" value="ECO:0007669"/>
    <property type="project" value="TreeGrafter"/>
</dbReference>
<evidence type="ECO:0000259" key="2">
    <source>
        <dbReference type="Pfam" id="PF13850"/>
    </source>
</evidence>
<dbReference type="PANTHER" id="PTHR10984">
    <property type="entry name" value="ENDOPLASMIC RETICULUM-GOLGI INTERMEDIATE COMPARTMENT PROTEIN"/>
    <property type="match status" value="1"/>
</dbReference>
<comment type="caution">
    <text evidence="3">The sequence shown here is derived from an EMBL/GenBank/DDBJ whole genome shotgun (WGS) entry which is preliminary data.</text>
</comment>
<dbReference type="InterPro" id="IPR045888">
    <property type="entry name" value="Erv"/>
</dbReference>
<dbReference type="OrthoDB" id="695710at2759"/>
<organism evidence="3 4">
    <name type="scientific">Genlisea aurea</name>
    <dbReference type="NCBI Taxonomy" id="192259"/>
    <lineage>
        <taxon>Eukaryota</taxon>
        <taxon>Viridiplantae</taxon>
        <taxon>Streptophyta</taxon>
        <taxon>Embryophyta</taxon>
        <taxon>Tracheophyta</taxon>
        <taxon>Spermatophyta</taxon>
        <taxon>Magnoliopsida</taxon>
        <taxon>eudicotyledons</taxon>
        <taxon>Gunneridae</taxon>
        <taxon>Pentapetalae</taxon>
        <taxon>asterids</taxon>
        <taxon>lamiids</taxon>
        <taxon>Lamiales</taxon>
        <taxon>Lentibulariaceae</taxon>
        <taxon>Genlisea</taxon>
    </lineage>
</organism>
<keyword evidence="1" id="KW-0812">Transmembrane</keyword>
<feature type="domain" description="Endoplasmic reticulum vesicle transporter N-terminal" evidence="2">
    <location>
        <begin position="8"/>
        <end position="97"/>
    </location>
</feature>
<keyword evidence="4" id="KW-1185">Reference proteome</keyword>
<dbReference type="AlphaFoldDB" id="S8CDC4"/>
<keyword evidence="1" id="KW-0472">Membrane</keyword>
<dbReference type="PANTHER" id="PTHR10984:SF55">
    <property type="entry name" value="ENDOPLASMIC RETICULUM VESICLE TRANSPORTER C-TERMINAL DOMAIN-CONTAINING PROTEIN"/>
    <property type="match status" value="1"/>
</dbReference>
<gene>
    <name evidence="3" type="ORF">M569_09826</name>
</gene>
<evidence type="ECO:0000313" key="4">
    <source>
        <dbReference type="Proteomes" id="UP000015453"/>
    </source>
</evidence>
<dbReference type="GO" id="GO:0030134">
    <property type="term" value="C:COPII-coated ER to Golgi transport vesicle"/>
    <property type="evidence" value="ECO:0007669"/>
    <property type="project" value="TreeGrafter"/>
</dbReference>
<dbReference type="EMBL" id="AUSU01004510">
    <property type="protein sequence ID" value="EPS64954.1"/>
    <property type="molecule type" value="Genomic_DNA"/>
</dbReference>
<protein>
    <recommendedName>
        <fullName evidence="2">Endoplasmic reticulum vesicle transporter N-terminal domain-containing protein</fullName>
    </recommendedName>
</protein>